<reference evidence="1" key="1">
    <citation type="journal article" date="2014" name="Int. J. Syst. Evol. Microbiol.">
        <title>Complete genome sequence of Corynebacterium casei LMG S-19264T (=DSM 44701T), isolated from a smear-ripened cheese.</title>
        <authorList>
            <consortium name="US DOE Joint Genome Institute (JGI-PGF)"/>
            <person name="Walter F."/>
            <person name="Albersmeier A."/>
            <person name="Kalinowski J."/>
            <person name="Ruckert C."/>
        </authorList>
    </citation>
    <scope>NUCLEOTIDE SEQUENCE</scope>
    <source>
        <strain evidence="1">JCM 12580</strain>
    </source>
</reference>
<keyword evidence="2" id="KW-1185">Reference proteome</keyword>
<dbReference type="Pfam" id="PF11514">
    <property type="entry name" value="DUF3219"/>
    <property type="match status" value="1"/>
</dbReference>
<proteinExistence type="predicted"/>
<evidence type="ECO:0000313" key="2">
    <source>
        <dbReference type="Proteomes" id="UP000658382"/>
    </source>
</evidence>
<dbReference type="InterPro" id="IPR021596">
    <property type="entry name" value="DUF3219"/>
</dbReference>
<gene>
    <name evidence="1" type="primary">ykvR</name>
    <name evidence="1" type="ORF">GCM10007063_09070</name>
</gene>
<dbReference type="Gene3D" id="2.40.30.80">
    <property type="entry name" value="YkvR-like"/>
    <property type="match status" value="1"/>
</dbReference>
<dbReference type="AlphaFoldDB" id="A0A917PQY5"/>
<sequence>MDQTIIINDMEINAFNVQVGSTRKNGVTRITLSFDFEVTHAAYHDVTTLLYKNDFRVKVPEKNLEFPAAISSYSTSVVNLYEPGAVGNFNLELTEKE</sequence>
<protein>
    <recommendedName>
        <fullName evidence="3">DUF3219 family protein</fullName>
    </recommendedName>
</protein>
<comment type="caution">
    <text evidence="1">The sequence shown here is derived from an EMBL/GenBank/DDBJ whole genome shotgun (WGS) entry which is preliminary data.</text>
</comment>
<dbReference type="Proteomes" id="UP000658382">
    <property type="component" value="Unassembled WGS sequence"/>
</dbReference>
<name>A0A917PQY5_9BACI</name>
<organism evidence="1 2">
    <name type="scientific">Lentibacillus kapialis</name>
    <dbReference type="NCBI Taxonomy" id="340214"/>
    <lineage>
        <taxon>Bacteria</taxon>
        <taxon>Bacillati</taxon>
        <taxon>Bacillota</taxon>
        <taxon>Bacilli</taxon>
        <taxon>Bacillales</taxon>
        <taxon>Bacillaceae</taxon>
        <taxon>Lentibacillus</taxon>
    </lineage>
</organism>
<dbReference type="RefSeq" id="WP_188631892.1">
    <property type="nucleotide sequence ID" value="NZ_BMNQ01000007.1"/>
</dbReference>
<evidence type="ECO:0000313" key="1">
    <source>
        <dbReference type="EMBL" id="GGJ88744.1"/>
    </source>
</evidence>
<dbReference type="InterPro" id="IPR023105">
    <property type="entry name" value="YkvR-like_sf"/>
</dbReference>
<dbReference type="EMBL" id="BMNQ01000007">
    <property type="protein sequence ID" value="GGJ88744.1"/>
    <property type="molecule type" value="Genomic_DNA"/>
</dbReference>
<evidence type="ECO:0008006" key="3">
    <source>
        <dbReference type="Google" id="ProtNLM"/>
    </source>
</evidence>
<dbReference type="SUPFAM" id="SSF159173">
    <property type="entry name" value="YkvR-like"/>
    <property type="match status" value="1"/>
</dbReference>
<reference evidence="1" key="2">
    <citation type="submission" date="2020-09" db="EMBL/GenBank/DDBJ databases">
        <authorList>
            <person name="Sun Q."/>
            <person name="Ohkuma M."/>
        </authorList>
    </citation>
    <scope>NUCLEOTIDE SEQUENCE</scope>
    <source>
        <strain evidence="1">JCM 12580</strain>
    </source>
</reference>
<accession>A0A917PQY5</accession>